<evidence type="ECO:0000256" key="6">
    <source>
        <dbReference type="ARBA" id="ARBA00023242"/>
    </source>
</evidence>
<feature type="region of interest" description="Disordered" evidence="7">
    <location>
        <begin position="57"/>
        <end position="91"/>
    </location>
</feature>
<comment type="subcellular location">
    <subcellularLocation>
        <location evidence="1">Nucleus</location>
    </subcellularLocation>
</comment>
<evidence type="ECO:0000313" key="11">
    <source>
        <dbReference type="Proteomes" id="UP000032141"/>
    </source>
</evidence>
<evidence type="ECO:0000256" key="2">
    <source>
        <dbReference type="ARBA" id="ARBA00022737"/>
    </source>
</evidence>
<feature type="compositionally biased region" description="Low complexity" evidence="7">
    <location>
        <begin position="57"/>
        <end position="71"/>
    </location>
</feature>
<evidence type="ECO:0000256" key="3">
    <source>
        <dbReference type="ARBA" id="ARBA00023015"/>
    </source>
</evidence>
<dbReference type="EnsemblPlants" id="Bo2g149310.1">
    <property type="protein sequence ID" value="Bo2g149310.1"/>
    <property type="gene ID" value="Bo2g149310"/>
</dbReference>
<dbReference type="AlphaFoldDB" id="A0A0D3AWP1"/>
<keyword evidence="2" id="KW-0677">Repeat</keyword>
<keyword evidence="3" id="KW-0805">Transcription regulation</keyword>
<dbReference type="GO" id="GO:0000978">
    <property type="term" value="F:RNA polymerase II cis-regulatory region sequence-specific DNA binding"/>
    <property type="evidence" value="ECO:0007669"/>
    <property type="project" value="TreeGrafter"/>
</dbReference>
<dbReference type="Gramene" id="Bo2g149310.1">
    <property type="protein sequence ID" value="Bo2g149310.1"/>
    <property type="gene ID" value="Bo2g149310"/>
</dbReference>
<dbReference type="RefSeq" id="XP_013617841.1">
    <property type="nucleotide sequence ID" value="XM_013762387.1"/>
</dbReference>
<dbReference type="PROSITE" id="PS50090">
    <property type="entry name" value="MYB_LIKE"/>
    <property type="match status" value="1"/>
</dbReference>
<organism evidence="10 11">
    <name type="scientific">Brassica oleracea var. oleracea</name>
    <dbReference type="NCBI Taxonomy" id="109376"/>
    <lineage>
        <taxon>Eukaryota</taxon>
        <taxon>Viridiplantae</taxon>
        <taxon>Streptophyta</taxon>
        <taxon>Embryophyta</taxon>
        <taxon>Tracheophyta</taxon>
        <taxon>Spermatophyta</taxon>
        <taxon>Magnoliopsida</taxon>
        <taxon>eudicotyledons</taxon>
        <taxon>Gunneridae</taxon>
        <taxon>Pentapetalae</taxon>
        <taxon>rosids</taxon>
        <taxon>malvids</taxon>
        <taxon>Brassicales</taxon>
        <taxon>Brassicaceae</taxon>
        <taxon>Brassiceae</taxon>
        <taxon>Brassica</taxon>
    </lineage>
</organism>
<dbReference type="InterPro" id="IPR009057">
    <property type="entry name" value="Homeodomain-like_sf"/>
</dbReference>
<dbReference type="KEGG" id="boe:106324416"/>
<dbReference type="FunFam" id="1.10.10.60:FF:000060">
    <property type="entry name" value="MYB transcription factor"/>
    <property type="match status" value="1"/>
</dbReference>
<sequence>MADRIKGPWSPEEDEQLRRLVVKYGPRNWTVISKYIPGRSGKSCRLRWCNQLSPQVDRTSSSRSVSDGGPPVANGLYMSPGSPTGSGVSDSSTIPVLPSVGLFRPVPRAGGPLLGLSIGWVSMGLTQSRLCWVGVG</sequence>
<accession>A0A0D3AWP1</accession>
<keyword evidence="4" id="KW-0238">DNA-binding</keyword>
<dbReference type="InterPro" id="IPR050560">
    <property type="entry name" value="MYB_TF"/>
</dbReference>
<name>A0A0D3AWP1_BRAOL</name>
<dbReference type="InterPro" id="IPR001005">
    <property type="entry name" value="SANT/Myb"/>
</dbReference>
<keyword evidence="5" id="KW-0804">Transcription</keyword>
<dbReference type="InterPro" id="IPR017930">
    <property type="entry name" value="Myb_dom"/>
</dbReference>
<dbReference type="PANTHER" id="PTHR45614:SF190">
    <property type="entry name" value="TRANSCRIPTION FACTOR MYB44"/>
    <property type="match status" value="1"/>
</dbReference>
<evidence type="ECO:0000256" key="4">
    <source>
        <dbReference type="ARBA" id="ARBA00023125"/>
    </source>
</evidence>
<dbReference type="GO" id="GO:0000981">
    <property type="term" value="F:DNA-binding transcription factor activity, RNA polymerase II-specific"/>
    <property type="evidence" value="ECO:0007669"/>
    <property type="project" value="TreeGrafter"/>
</dbReference>
<dbReference type="PROSITE" id="PS51294">
    <property type="entry name" value="HTH_MYB"/>
    <property type="match status" value="1"/>
</dbReference>
<evidence type="ECO:0000256" key="5">
    <source>
        <dbReference type="ARBA" id="ARBA00023163"/>
    </source>
</evidence>
<evidence type="ECO:0000259" key="8">
    <source>
        <dbReference type="PROSITE" id="PS50090"/>
    </source>
</evidence>
<evidence type="ECO:0000256" key="7">
    <source>
        <dbReference type="SAM" id="MobiDB-lite"/>
    </source>
</evidence>
<keyword evidence="6" id="KW-0539">Nucleus</keyword>
<dbReference type="GeneID" id="106324416"/>
<dbReference type="GO" id="GO:0005634">
    <property type="term" value="C:nucleus"/>
    <property type="evidence" value="ECO:0007669"/>
    <property type="project" value="UniProtKB-SubCell"/>
</dbReference>
<feature type="domain" description="Myb-like" evidence="8">
    <location>
        <begin position="1"/>
        <end position="52"/>
    </location>
</feature>
<reference evidence="10 11" key="1">
    <citation type="journal article" date="2014" name="Genome Biol.">
        <title>Transcriptome and methylome profiling reveals relics of genome dominance in the mesopolyploid Brassica oleracea.</title>
        <authorList>
            <person name="Parkin I.A."/>
            <person name="Koh C."/>
            <person name="Tang H."/>
            <person name="Robinson S.J."/>
            <person name="Kagale S."/>
            <person name="Clarke W.E."/>
            <person name="Town C.D."/>
            <person name="Nixon J."/>
            <person name="Krishnakumar V."/>
            <person name="Bidwell S.L."/>
            <person name="Denoeud F."/>
            <person name="Belcram H."/>
            <person name="Links M.G."/>
            <person name="Just J."/>
            <person name="Clarke C."/>
            <person name="Bender T."/>
            <person name="Huebert T."/>
            <person name="Mason A.S."/>
            <person name="Pires J.C."/>
            <person name="Barker G."/>
            <person name="Moore J."/>
            <person name="Walley P.G."/>
            <person name="Manoli S."/>
            <person name="Batley J."/>
            <person name="Edwards D."/>
            <person name="Nelson M.N."/>
            <person name="Wang X."/>
            <person name="Paterson A.H."/>
            <person name="King G."/>
            <person name="Bancroft I."/>
            <person name="Chalhoub B."/>
            <person name="Sharpe A.G."/>
        </authorList>
    </citation>
    <scope>NUCLEOTIDE SEQUENCE</scope>
    <source>
        <strain evidence="10 11">cv. TO1000</strain>
    </source>
</reference>
<keyword evidence="11" id="KW-1185">Reference proteome</keyword>
<dbReference type="SMART" id="SM00717">
    <property type="entry name" value="SANT"/>
    <property type="match status" value="1"/>
</dbReference>
<dbReference type="CDD" id="cd00167">
    <property type="entry name" value="SANT"/>
    <property type="match status" value="1"/>
</dbReference>
<dbReference type="STRING" id="109376.A0A0D3AWP1"/>
<dbReference type="SMR" id="A0A0D3AWP1"/>
<evidence type="ECO:0000313" key="10">
    <source>
        <dbReference type="EnsemblPlants" id="Bo2g149310.1"/>
    </source>
</evidence>
<dbReference type="SUPFAM" id="SSF46689">
    <property type="entry name" value="Homeodomain-like"/>
    <property type="match status" value="1"/>
</dbReference>
<dbReference type="Proteomes" id="UP000032141">
    <property type="component" value="Chromosome C2"/>
</dbReference>
<dbReference type="Pfam" id="PF00249">
    <property type="entry name" value="Myb_DNA-binding"/>
    <property type="match status" value="1"/>
</dbReference>
<dbReference type="PANTHER" id="PTHR45614">
    <property type="entry name" value="MYB PROTEIN-RELATED"/>
    <property type="match status" value="1"/>
</dbReference>
<feature type="domain" description="HTH myb-type" evidence="9">
    <location>
        <begin position="1"/>
        <end position="56"/>
    </location>
</feature>
<dbReference type="eggNOG" id="KOG0048">
    <property type="taxonomic scope" value="Eukaryota"/>
</dbReference>
<protein>
    <submittedName>
        <fullName evidence="10">Uncharacterized protein</fullName>
    </submittedName>
</protein>
<dbReference type="Gene3D" id="1.10.10.60">
    <property type="entry name" value="Homeodomain-like"/>
    <property type="match status" value="1"/>
</dbReference>
<dbReference type="HOGENOM" id="CLU_1878276_0_0_1"/>
<reference evidence="10" key="2">
    <citation type="submission" date="2015-03" db="UniProtKB">
        <authorList>
            <consortium name="EnsemblPlants"/>
        </authorList>
    </citation>
    <scope>IDENTIFICATION</scope>
</reference>
<evidence type="ECO:0000256" key="1">
    <source>
        <dbReference type="ARBA" id="ARBA00004123"/>
    </source>
</evidence>
<proteinExistence type="predicted"/>
<feature type="compositionally biased region" description="Polar residues" evidence="7">
    <location>
        <begin position="81"/>
        <end position="91"/>
    </location>
</feature>
<evidence type="ECO:0000259" key="9">
    <source>
        <dbReference type="PROSITE" id="PS51294"/>
    </source>
</evidence>